<protein>
    <recommendedName>
        <fullName evidence="2">Endonuclease/exonuclease/phosphatase domain-containing protein</fullName>
    </recommendedName>
</protein>
<gene>
    <name evidence="1" type="ORF">g.10606</name>
</gene>
<dbReference type="Gene3D" id="3.60.10.10">
    <property type="entry name" value="Endonuclease/exonuclease/phosphatase"/>
    <property type="match status" value="1"/>
</dbReference>
<evidence type="ECO:0008006" key="2">
    <source>
        <dbReference type="Google" id="ProtNLM"/>
    </source>
</evidence>
<name>A0A1B6FEU3_9HEMI</name>
<accession>A0A1B6FEU3</accession>
<dbReference type="EMBL" id="GECZ01021043">
    <property type="protein sequence ID" value="JAS48726.1"/>
    <property type="molecule type" value="Transcribed_RNA"/>
</dbReference>
<dbReference type="PANTHER" id="PTHR36688:SF1">
    <property type="entry name" value="ENDONUCLEASE_EXONUCLEASE_PHOSPHATASE DOMAIN-CONTAINING PROTEIN"/>
    <property type="match status" value="1"/>
</dbReference>
<proteinExistence type="predicted"/>
<dbReference type="InterPro" id="IPR036691">
    <property type="entry name" value="Endo/exonu/phosph_ase_sf"/>
</dbReference>
<reference evidence="1" key="1">
    <citation type="submission" date="2015-11" db="EMBL/GenBank/DDBJ databases">
        <title>De novo transcriptome assembly of four potential Pierce s Disease insect vectors from Arizona vineyards.</title>
        <authorList>
            <person name="Tassone E.E."/>
        </authorList>
    </citation>
    <scope>NUCLEOTIDE SEQUENCE</scope>
</reference>
<dbReference type="PANTHER" id="PTHR36688">
    <property type="entry name" value="ENDO/EXONUCLEASE/PHOSPHATASE DOMAIN-CONTAINING PROTEIN"/>
    <property type="match status" value="1"/>
</dbReference>
<organism evidence="1">
    <name type="scientific">Cuerna arida</name>
    <dbReference type="NCBI Taxonomy" id="1464854"/>
    <lineage>
        <taxon>Eukaryota</taxon>
        <taxon>Metazoa</taxon>
        <taxon>Ecdysozoa</taxon>
        <taxon>Arthropoda</taxon>
        <taxon>Hexapoda</taxon>
        <taxon>Insecta</taxon>
        <taxon>Pterygota</taxon>
        <taxon>Neoptera</taxon>
        <taxon>Paraneoptera</taxon>
        <taxon>Hemiptera</taxon>
        <taxon>Auchenorrhyncha</taxon>
        <taxon>Membracoidea</taxon>
        <taxon>Cicadellidae</taxon>
        <taxon>Cicadellinae</taxon>
        <taxon>Proconiini</taxon>
        <taxon>Cuerna</taxon>
    </lineage>
</organism>
<evidence type="ECO:0000313" key="1">
    <source>
        <dbReference type="EMBL" id="JAS48726.1"/>
    </source>
</evidence>
<sequence length="113" mass="12086">MPATSPNSNGPFQGQRNIGPVLNICHLNVEGLSKAKCEFLSKNLLSQNIDVQALQETHVEDHTNSARGEIPGYKLVGEIGHRVYGVATYVSQGIDDVSVVHESSAGDVFVLAV</sequence>
<dbReference type="InterPro" id="IPR052560">
    <property type="entry name" value="RdDP_mobile_element"/>
</dbReference>
<dbReference type="AlphaFoldDB" id="A0A1B6FEU3"/>
<feature type="non-terminal residue" evidence="1">
    <location>
        <position position="113"/>
    </location>
</feature>
<dbReference type="SUPFAM" id="SSF56219">
    <property type="entry name" value="DNase I-like"/>
    <property type="match status" value="1"/>
</dbReference>